<reference evidence="1 2" key="2">
    <citation type="journal article" date="2022" name="Mol. Ecol. Resour.">
        <title>The genomes of chicory, endive, great burdock and yacon provide insights into Asteraceae paleo-polyploidization history and plant inulin production.</title>
        <authorList>
            <person name="Fan W."/>
            <person name="Wang S."/>
            <person name="Wang H."/>
            <person name="Wang A."/>
            <person name="Jiang F."/>
            <person name="Liu H."/>
            <person name="Zhao H."/>
            <person name="Xu D."/>
            <person name="Zhang Y."/>
        </authorList>
    </citation>
    <scope>NUCLEOTIDE SEQUENCE [LARGE SCALE GENOMIC DNA]</scope>
    <source>
        <strain evidence="2">cv. Punajuju</strain>
        <tissue evidence="1">Leaves</tissue>
    </source>
</reference>
<proteinExistence type="predicted"/>
<name>A0ACB9BKC9_CICIN</name>
<organism evidence="1 2">
    <name type="scientific">Cichorium intybus</name>
    <name type="common">Chicory</name>
    <dbReference type="NCBI Taxonomy" id="13427"/>
    <lineage>
        <taxon>Eukaryota</taxon>
        <taxon>Viridiplantae</taxon>
        <taxon>Streptophyta</taxon>
        <taxon>Embryophyta</taxon>
        <taxon>Tracheophyta</taxon>
        <taxon>Spermatophyta</taxon>
        <taxon>Magnoliopsida</taxon>
        <taxon>eudicotyledons</taxon>
        <taxon>Gunneridae</taxon>
        <taxon>Pentapetalae</taxon>
        <taxon>asterids</taxon>
        <taxon>campanulids</taxon>
        <taxon>Asterales</taxon>
        <taxon>Asteraceae</taxon>
        <taxon>Cichorioideae</taxon>
        <taxon>Cichorieae</taxon>
        <taxon>Cichoriinae</taxon>
        <taxon>Cichorium</taxon>
    </lineage>
</organism>
<dbReference type="Proteomes" id="UP001055811">
    <property type="component" value="Linkage Group LG06"/>
</dbReference>
<gene>
    <name evidence="1" type="ORF">L2E82_33514</name>
</gene>
<protein>
    <submittedName>
        <fullName evidence="1">Uncharacterized protein</fullName>
    </submittedName>
</protein>
<sequence length="97" mass="11287">MRRYSTPPPNSLDFKDQYLEISTSLPKDADNIIQTPFSDQRQQHRIHQTVYPPRSSELQQSFFDNPNPFYFCSADQILSTIDLLRSKVCQAVRVNGH</sequence>
<evidence type="ECO:0000313" key="2">
    <source>
        <dbReference type="Proteomes" id="UP001055811"/>
    </source>
</evidence>
<keyword evidence="2" id="KW-1185">Reference proteome</keyword>
<accession>A0ACB9BKC9</accession>
<evidence type="ECO:0000313" key="1">
    <source>
        <dbReference type="EMBL" id="KAI3722475.1"/>
    </source>
</evidence>
<comment type="caution">
    <text evidence="1">The sequence shown here is derived from an EMBL/GenBank/DDBJ whole genome shotgun (WGS) entry which is preliminary data.</text>
</comment>
<dbReference type="EMBL" id="CM042014">
    <property type="protein sequence ID" value="KAI3722475.1"/>
    <property type="molecule type" value="Genomic_DNA"/>
</dbReference>
<reference evidence="2" key="1">
    <citation type="journal article" date="2022" name="Mol. Ecol. Resour.">
        <title>The genomes of chicory, endive, great burdock and yacon provide insights into Asteraceae palaeo-polyploidization history and plant inulin production.</title>
        <authorList>
            <person name="Fan W."/>
            <person name="Wang S."/>
            <person name="Wang H."/>
            <person name="Wang A."/>
            <person name="Jiang F."/>
            <person name="Liu H."/>
            <person name="Zhao H."/>
            <person name="Xu D."/>
            <person name="Zhang Y."/>
        </authorList>
    </citation>
    <scope>NUCLEOTIDE SEQUENCE [LARGE SCALE GENOMIC DNA]</scope>
    <source>
        <strain evidence="2">cv. Punajuju</strain>
    </source>
</reference>